<evidence type="ECO:0000259" key="6">
    <source>
        <dbReference type="PROSITE" id="PS51724"/>
    </source>
</evidence>
<gene>
    <name evidence="4" type="primary">rlpA</name>
    <name evidence="7" type="ORF">ACERLL_14965</name>
</gene>
<dbReference type="InterPro" id="IPR012997">
    <property type="entry name" value="RplA"/>
</dbReference>
<evidence type="ECO:0000313" key="8">
    <source>
        <dbReference type="Proteomes" id="UP001575181"/>
    </source>
</evidence>
<comment type="similarity">
    <text evidence="4 5">Belongs to the RlpA family.</text>
</comment>
<dbReference type="PANTHER" id="PTHR34183:SF1">
    <property type="entry name" value="ENDOLYTIC PEPTIDOGLYCAN TRANSGLYCOSYLASE RLPA"/>
    <property type="match status" value="1"/>
</dbReference>
<comment type="function">
    <text evidence="4">Lytic transglycosylase with a strong preference for naked glycan strands that lack stem peptides.</text>
</comment>
<keyword evidence="2 4" id="KW-0456">Lyase</keyword>
<evidence type="ECO:0000256" key="2">
    <source>
        <dbReference type="ARBA" id="ARBA00023239"/>
    </source>
</evidence>
<comment type="caution">
    <text evidence="7">The sequence shown here is derived from an EMBL/GenBank/DDBJ whole genome shotgun (WGS) entry which is preliminary data.</text>
</comment>
<dbReference type="RefSeq" id="WP_373656906.1">
    <property type="nucleotide sequence ID" value="NZ_JBGUAW010000011.1"/>
</dbReference>
<keyword evidence="3 4" id="KW-0961">Cell wall biogenesis/degradation</keyword>
<keyword evidence="8" id="KW-1185">Reference proteome</keyword>
<dbReference type="SUPFAM" id="SSF50685">
    <property type="entry name" value="Barwin-like endoglucanases"/>
    <property type="match status" value="1"/>
</dbReference>
<protein>
    <recommendedName>
        <fullName evidence="4">Endolytic peptidoglycan transglycosylase RlpA</fullName>
        <ecNumber evidence="4">4.2.2.-</ecNumber>
    </recommendedName>
</protein>
<proteinExistence type="inferred from homology"/>
<evidence type="ECO:0000256" key="4">
    <source>
        <dbReference type="HAMAP-Rule" id="MF_02071"/>
    </source>
</evidence>
<dbReference type="Pfam" id="PF03330">
    <property type="entry name" value="DPBB_1"/>
    <property type="match status" value="1"/>
</dbReference>
<dbReference type="HAMAP" id="MF_02071">
    <property type="entry name" value="RlpA"/>
    <property type="match status" value="1"/>
</dbReference>
<dbReference type="InterPro" id="IPR007730">
    <property type="entry name" value="SPOR-like_dom"/>
</dbReference>
<reference evidence="7 8" key="1">
    <citation type="submission" date="2024-08" db="EMBL/GenBank/DDBJ databases">
        <title>Whole-genome sequencing of halo(alkali)philic microorganisms from hypersaline lakes.</title>
        <authorList>
            <person name="Sorokin D.Y."/>
            <person name="Merkel A.Y."/>
            <person name="Messina E."/>
            <person name="Yakimov M."/>
        </authorList>
    </citation>
    <scope>NUCLEOTIDE SEQUENCE [LARGE SCALE GENOMIC DNA]</scope>
    <source>
        <strain evidence="7 8">Cl-TMA</strain>
    </source>
</reference>
<dbReference type="Gene3D" id="3.30.70.1070">
    <property type="entry name" value="Sporulation related repeat"/>
    <property type="match status" value="1"/>
</dbReference>
<dbReference type="InterPro" id="IPR034718">
    <property type="entry name" value="RlpA"/>
</dbReference>
<dbReference type="InterPro" id="IPR009009">
    <property type="entry name" value="RlpA-like_DPBB"/>
</dbReference>
<organism evidence="7 8">
    <name type="scientific">Thiohalorhabdus methylotrophus</name>
    <dbReference type="NCBI Taxonomy" id="3242694"/>
    <lineage>
        <taxon>Bacteria</taxon>
        <taxon>Pseudomonadati</taxon>
        <taxon>Pseudomonadota</taxon>
        <taxon>Gammaproteobacteria</taxon>
        <taxon>Thiohalorhabdales</taxon>
        <taxon>Thiohalorhabdaceae</taxon>
        <taxon>Thiohalorhabdus</taxon>
    </lineage>
</organism>
<evidence type="ECO:0000256" key="1">
    <source>
        <dbReference type="ARBA" id="ARBA00022729"/>
    </source>
</evidence>
<dbReference type="InterPro" id="IPR036908">
    <property type="entry name" value="RlpA-like_sf"/>
</dbReference>
<dbReference type="InterPro" id="IPR036680">
    <property type="entry name" value="SPOR-like_sf"/>
</dbReference>
<dbReference type="PANTHER" id="PTHR34183">
    <property type="entry name" value="ENDOLYTIC PEPTIDOGLYCAN TRANSGLYCOSYLASE RLPA"/>
    <property type="match status" value="1"/>
</dbReference>
<dbReference type="Proteomes" id="UP001575181">
    <property type="component" value="Unassembled WGS sequence"/>
</dbReference>
<dbReference type="NCBIfam" id="TIGR00413">
    <property type="entry name" value="rlpA"/>
    <property type="match status" value="1"/>
</dbReference>
<dbReference type="CDD" id="cd22268">
    <property type="entry name" value="DPBB_RlpA-like"/>
    <property type="match status" value="1"/>
</dbReference>
<evidence type="ECO:0000256" key="3">
    <source>
        <dbReference type="ARBA" id="ARBA00023316"/>
    </source>
</evidence>
<keyword evidence="1" id="KW-0732">Signal</keyword>
<evidence type="ECO:0000313" key="7">
    <source>
        <dbReference type="EMBL" id="MFA9462117.1"/>
    </source>
</evidence>
<evidence type="ECO:0000256" key="5">
    <source>
        <dbReference type="RuleBase" id="RU003495"/>
    </source>
</evidence>
<dbReference type="EMBL" id="JBGUAW010000011">
    <property type="protein sequence ID" value="MFA9462117.1"/>
    <property type="molecule type" value="Genomic_DNA"/>
</dbReference>
<dbReference type="SUPFAM" id="SSF110997">
    <property type="entry name" value="Sporulation related repeat"/>
    <property type="match status" value="1"/>
</dbReference>
<sequence length="228" mass="25197">MDAGVPADRSGSHKTTPYKVGGTWYHPLKTARGYNEVGLASWYGSKFHGRPTANGEVFNMHLPTAAHRRLPLPTIARVTNLENGRSTQVRINDRGPFVDTHERIIDLSYGAAQRLGMDEKGLARVRIEALRGPDVSGQAKRQDRPSAKPGARDLYLQVGAFRKEQNASQLKQRLRDLDLDRVVITTGHSEGSRIFRVRMGPLSGVARADQLAQELRSAGFPTGQLVHE</sequence>
<dbReference type="Gene3D" id="2.40.40.10">
    <property type="entry name" value="RlpA-like domain"/>
    <property type="match status" value="1"/>
</dbReference>
<accession>A0ABV4TXR1</accession>
<dbReference type="Pfam" id="PF05036">
    <property type="entry name" value="SPOR"/>
    <property type="match status" value="1"/>
</dbReference>
<dbReference type="EC" id="4.2.2.-" evidence="4"/>
<name>A0ABV4TXR1_9GAMM</name>
<feature type="domain" description="SPOR" evidence="6">
    <location>
        <begin position="148"/>
        <end position="228"/>
    </location>
</feature>
<dbReference type="PROSITE" id="PS51724">
    <property type="entry name" value="SPOR"/>
    <property type="match status" value="1"/>
</dbReference>